<organism evidence="2 3">
    <name type="scientific">Sulfobacillus acidophilus</name>
    <dbReference type="NCBI Taxonomy" id="53633"/>
    <lineage>
        <taxon>Bacteria</taxon>
        <taxon>Bacillati</taxon>
        <taxon>Bacillota</taxon>
        <taxon>Clostridia</taxon>
        <taxon>Eubacteriales</taxon>
        <taxon>Clostridiales Family XVII. Incertae Sedis</taxon>
        <taxon>Sulfobacillus</taxon>
    </lineage>
</organism>
<gene>
    <name evidence="2" type="ORF">C7B45_10940</name>
</gene>
<dbReference type="AlphaFoldDB" id="A0A2T2WGK3"/>
<dbReference type="SUPFAM" id="SSF51735">
    <property type="entry name" value="NAD(P)-binding Rossmann-fold domains"/>
    <property type="match status" value="1"/>
</dbReference>
<proteinExistence type="predicted"/>
<dbReference type="Gene3D" id="3.40.50.720">
    <property type="entry name" value="NAD(P)-binding Rossmann-like Domain"/>
    <property type="match status" value="1"/>
</dbReference>
<dbReference type="GO" id="GO:0044877">
    <property type="term" value="F:protein-containing complex binding"/>
    <property type="evidence" value="ECO:0007669"/>
    <property type="project" value="TreeGrafter"/>
</dbReference>
<dbReference type="InterPro" id="IPR001509">
    <property type="entry name" value="Epimerase_deHydtase"/>
</dbReference>
<sequence length="294" mass="32052">MRVVVTGASGYVGSATVAKLCRSGHSVVAIARHKPAEPMASGVTWVPGDIRHMDLVRAFDGAQAVVHLIGIIREVPQSGITFEWMHVGATERVLVAMRAAGISRLIHMSALGTRRAAASQYHRTKWEAEQLVRSQAGVKSTILRPSLMFGGAPPFFEMLKSLAQLPRVPVPGDGRTLFQPVSVHDVATLILETLPDNSSFDLTLEVGGPERFTLNQLFDGMARRIGRPHPPKIHLPLGMVGAVARLSSILPVPITPDQLAMLTEPNVTDDDTWHRWVPAPESFSSWNAKEDPHR</sequence>
<comment type="caution">
    <text evidence="2">The sequence shown here is derived from an EMBL/GenBank/DDBJ whole genome shotgun (WGS) entry which is preliminary data.</text>
</comment>
<evidence type="ECO:0000313" key="3">
    <source>
        <dbReference type="Proteomes" id="UP000241848"/>
    </source>
</evidence>
<protein>
    <submittedName>
        <fullName evidence="2">Complex I NDUFA9 subunit family protein</fullName>
    </submittedName>
</protein>
<dbReference type="PANTHER" id="PTHR12126:SF11">
    <property type="entry name" value="NADH DEHYDROGENASE [UBIQUINONE] 1 ALPHA SUBCOMPLEX SUBUNIT 9, MITOCHONDRIAL"/>
    <property type="match status" value="1"/>
</dbReference>
<dbReference type="CDD" id="cd05271">
    <property type="entry name" value="NDUFA9_like_SDR_a"/>
    <property type="match status" value="1"/>
</dbReference>
<dbReference type="Proteomes" id="UP000241848">
    <property type="component" value="Unassembled WGS sequence"/>
</dbReference>
<dbReference type="PANTHER" id="PTHR12126">
    <property type="entry name" value="NADH-UBIQUINONE OXIDOREDUCTASE 39 KDA SUBUNIT-RELATED"/>
    <property type="match status" value="1"/>
</dbReference>
<evidence type="ECO:0000259" key="1">
    <source>
        <dbReference type="Pfam" id="PF01370"/>
    </source>
</evidence>
<accession>A0A2T2WGK3</accession>
<dbReference type="InterPro" id="IPR036291">
    <property type="entry name" value="NAD(P)-bd_dom_sf"/>
</dbReference>
<dbReference type="InterPro" id="IPR051207">
    <property type="entry name" value="ComplexI_NDUFA9_subunit"/>
</dbReference>
<evidence type="ECO:0000313" key="2">
    <source>
        <dbReference type="EMBL" id="PSR21372.1"/>
    </source>
</evidence>
<feature type="domain" description="NAD-dependent epimerase/dehydratase" evidence="1">
    <location>
        <begin position="3"/>
        <end position="195"/>
    </location>
</feature>
<name>A0A2T2WGK3_9FIRM</name>
<dbReference type="EMBL" id="PXYV01000035">
    <property type="protein sequence ID" value="PSR21372.1"/>
    <property type="molecule type" value="Genomic_DNA"/>
</dbReference>
<dbReference type="Pfam" id="PF01370">
    <property type="entry name" value="Epimerase"/>
    <property type="match status" value="1"/>
</dbReference>
<reference evidence="2 3" key="1">
    <citation type="journal article" date="2014" name="BMC Genomics">
        <title>Comparison of environmental and isolate Sulfobacillus genomes reveals diverse carbon, sulfur, nitrogen, and hydrogen metabolisms.</title>
        <authorList>
            <person name="Justice N.B."/>
            <person name="Norman A."/>
            <person name="Brown C.T."/>
            <person name="Singh A."/>
            <person name="Thomas B.C."/>
            <person name="Banfield J.F."/>
        </authorList>
    </citation>
    <scope>NUCLEOTIDE SEQUENCE [LARGE SCALE GENOMIC DNA]</scope>
    <source>
        <strain evidence="2">AMDSBA3</strain>
    </source>
</reference>